<dbReference type="InterPro" id="IPR001917">
    <property type="entry name" value="Aminotrans_II_pyridoxalP_BS"/>
</dbReference>
<dbReference type="AlphaFoldDB" id="A0A0F7CHB4"/>
<feature type="domain" description="Aminotransferase class I/classII large" evidence="10">
    <location>
        <begin position="26"/>
        <end position="347"/>
    </location>
</feature>
<dbReference type="GO" id="GO:0030170">
    <property type="term" value="F:pyridoxal phosphate binding"/>
    <property type="evidence" value="ECO:0007669"/>
    <property type="project" value="InterPro"/>
</dbReference>
<evidence type="ECO:0000256" key="6">
    <source>
        <dbReference type="ARBA" id="ARBA00022679"/>
    </source>
</evidence>
<dbReference type="NCBIfam" id="TIGR01141">
    <property type="entry name" value="hisC"/>
    <property type="match status" value="1"/>
</dbReference>
<comment type="pathway">
    <text evidence="9">Amino-acid biosynthesis; L-histidine biosynthesis; L-histidine from 5-phospho-alpha-D-ribose 1-diphosphate: step 7/9.</text>
</comment>
<dbReference type="UniPathway" id="UPA00031">
    <property type="reaction ID" value="UER00012"/>
</dbReference>
<dbReference type="InterPro" id="IPR015422">
    <property type="entry name" value="PyrdxlP-dep_Trfase_small"/>
</dbReference>
<evidence type="ECO:0000256" key="3">
    <source>
        <dbReference type="ARBA" id="ARBA00011738"/>
    </source>
</evidence>
<dbReference type="HAMAP" id="MF_01023">
    <property type="entry name" value="HisC_aminotrans_2"/>
    <property type="match status" value="1"/>
</dbReference>
<comment type="similarity">
    <text evidence="2 9">Belongs to the class-II pyridoxal-phosphate-dependent aminotransferase family. Histidinol-phosphate aminotransferase subfamily.</text>
</comment>
<keyword evidence="5 9" id="KW-0028">Amino-acid biosynthesis</keyword>
<evidence type="ECO:0000256" key="4">
    <source>
        <dbReference type="ARBA" id="ARBA00022576"/>
    </source>
</evidence>
<dbReference type="PANTHER" id="PTHR42885">
    <property type="entry name" value="HISTIDINOL-PHOSPHATE AMINOTRANSFERASE-RELATED"/>
    <property type="match status" value="1"/>
</dbReference>
<dbReference type="SUPFAM" id="SSF53383">
    <property type="entry name" value="PLP-dependent transferases"/>
    <property type="match status" value="1"/>
</dbReference>
<dbReference type="Gene3D" id="3.40.640.10">
    <property type="entry name" value="Type I PLP-dependent aspartate aminotransferase-like (Major domain)"/>
    <property type="match status" value="1"/>
</dbReference>
<proteinExistence type="inferred from homology"/>
<dbReference type="Proteomes" id="UP000034189">
    <property type="component" value="Chromosome"/>
</dbReference>
<keyword evidence="7 9" id="KW-0663">Pyridoxal phosphate</keyword>
<dbReference type="Pfam" id="PF00155">
    <property type="entry name" value="Aminotran_1_2"/>
    <property type="match status" value="1"/>
</dbReference>
<keyword evidence="8 9" id="KW-0368">Histidine biosynthesis</keyword>
<dbReference type="InterPro" id="IPR004839">
    <property type="entry name" value="Aminotransferase_I/II_large"/>
</dbReference>
<evidence type="ECO:0000256" key="8">
    <source>
        <dbReference type="ARBA" id="ARBA00023102"/>
    </source>
</evidence>
<evidence type="ECO:0000256" key="1">
    <source>
        <dbReference type="ARBA" id="ARBA00001933"/>
    </source>
</evidence>
<protein>
    <recommendedName>
        <fullName evidence="9">Histidinol-phosphate aminotransferase</fullName>
        <ecNumber evidence="9">2.6.1.9</ecNumber>
    </recommendedName>
    <alternativeName>
        <fullName evidence="9">Imidazole acetol-phosphate transaminase</fullName>
    </alternativeName>
</protein>
<dbReference type="CDD" id="cd00609">
    <property type="entry name" value="AAT_like"/>
    <property type="match status" value="1"/>
</dbReference>
<sequence length="371" mass="41519">MNKYWSETIKGIAPYVPGEQPRAGRLVKLNTNENPYPPSPEVLNAMKAAVTDKLRLYPDPNCSRLRETASRHYGIPAEQIFSGNGSDEILAFCFKAFFDPGDMILFPDITYNFYEVYAKLFGVSYRTVPLTESFDVPVDRFFINNDGIIMANPNAPTGKAIPLEDIEALVKQNQQAVVIVDEAYIDFGGETSIGLIPKYDNLLVIRTFSKSRSLAGLRIGLAMGHSSLIEALIRVRDCINCFTVDWIAQAGAIASLEDTETFTRNIQTVIATRSRITSLLRQAGFEVVDSSTNFLLISHPRVEADTLNEALRGQNIFVRFFPRPRIDKYLRVTIGTDEEMDILYEALLGLVRGTQLKISRIELNSDSSLNE</sequence>
<gene>
    <name evidence="9" type="primary">hisC</name>
    <name evidence="11" type="ORF">VK70_06825</name>
</gene>
<dbReference type="HOGENOM" id="CLU_017584_3_0_9"/>
<dbReference type="PATRIC" id="fig|1333534.5.peg.1493"/>
<evidence type="ECO:0000313" key="12">
    <source>
        <dbReference type="Proteomes" id="UP000034189"/>
    </source>
</evidence>
<comment type="catalytic activity">
    <reaction evidence="9">
        <text>L-histidinol phosphate + 2-oxoglutarate = 3-(imidazol-4-yl)-2-oxopropyl phosphate + L-glutamate</text>
        <dbReference type="Rhea" id="RHEA:23744"/>
        <dbReference type="ChEBI" id="CHEBI:16810"/>
        <dbReference type="ChEBI" id="CHEBI:29985"/>
        <dbReference type="ChEBI" id="CHEBI:57766"/>
        <dbReference type="ChEBI" id="CHEBI:57980"/>
        <dbReference type="EC" id="2.6.1.9"/>
    </reaction>
</comment>
<comment type="cofactor">
    <cofactor evidence="1 9">
        <name>pyridoxal 5'-phosphate</name>
        <dbReference type="ChEBI" id="CHEBI:597326"/>
    </cofactor>
</comment>
<evidence type="ECO:0000313" key="11">
    <source>
        <dbReference type="EMBL" id="AKG34321.1"/>
    </source>
</evidence>
<comment type="subunit">
    <text evidence="3 9">Homodimer.</text>
</comment>
<dbReference type="InterPro" id="IPR005861">
    <property type="entry name" value="HisP_aminotrans"/>
</dbReference>
<dbReference type="EMBL" id="CP011114">
    <property type="protein sequence ID" value="AKG34321.1"/>
    <property type="molecule type" value="Genomic_DNA"/>
</dbReference>
<dbReference type="InterPro" id="IPR015421">
    <property type="entry name" value="PyrdxlP-dep_Trfase_major"/>
</dbReference>
<evidence type="ECO:0000259" key="10">
    <source>
        <dbReference type="Pfam" id="PF00155"/>
    </source>
</evidence>
<dbReference type="GO" id="GO:0004400">
    <property type="term" value="F:histidinol-phosphate transaminase activity"/>
    <property type="evidence" value="ECO:0007669"/>
    <property type="project" value="UniProtKB-UniRule"/>
</dbReference>
<evidence type="ECO:0000256" key="7">
    <source>
        <dbReference type="ARBA" id="ARBA00022898"/>
    </source>
</evidence>
<organism evidence="11 12">
    <name type="scientific">Paenibacillus durus ATCC 35681</name>
    <dbReference type="NCBI Taxonomy" id="1333534"/>
    <lineage>
        <taxon>Bacteria</taxon>
        <taxon>Bacillati</taxon>
        <taxon>Bacillota</taxon>
        <taxon>Bacilli</taxon>
        <taxon>Bacillales</taxon>
        <taxon>Paenibacillaceae</taxon>
        <taxon>Paenibacillus</taxon>
    </lineage>
</organism>
<feature type="modified residue" description="N6-(pyridoxal phosphate)lysine" evidence="9">
    <location>
        <position position="210"/>
    </location>
</feature>
<dbReference type="EC" id="2.6.1.9" evidence="9"/>
<reference evidence="11 12" key="1">
    <citation type="submission" date="2015-03" db="EMBL/GenBank/DDBJ databases">
        <authorList>
            <person name="Abdul Halim M."/>
        </authorList>
    </citation>
    <scope>NUCLEOTIDE SEQUENCE [LARGE SCALE GENOMIC DNA]</scope>
    <source>
        <strain evidence="11 12">ATCC 35681</strain>
    </source>
</reference>
<name>A0A0F7CHB4_PAEDU</name>
<accession>A0A0F7CHB4</accession>
<dbReference type="RefSeq" id="WP_025699898.1">
    <property type="nucleotide sequence ID" value="NZ_ASQQ01000727.1"/>
</dbReference>
<dbReference type="OrthoDB" id="9813612at2"/>
<reference evidence="11 12" key="2">
    <citation type="journal article" date="2016" name="Genome Announc.">
        <title>Genome Sequence of a Gram-Positive Diazotroph, Paenibacillus durus Type Strain ATCC 35681.</title>
        <authorList>
            <person name="Halim M.A."/>
            <person name="Rahman A.Y."/>
            <person name="Sim K.S."/>
            <person name="Yam H.C."/>
            <person name="Rahim A.A."/>
            <person name="Ghazali A.H."/>
            <person name="Najimudin N."/>
        </authorList>
    </citation>
    <scope>NUCLEOTIDE SEQUENCE [LARGE SCALE GENOMIC DNA]</scope>
    <source>
        <strain evidence="11 12">ATCC 35681</strain>
    </source>
</reference>
<dbReference type="InterPro" id="IPR015424">
    <property type="entry name" value="PyrdxlP-dep_Trfase"/>
</dbReference>
<dbReference type="PANTHER" id="PTHR42885:SF2">
    <property type="entry name" value="HISTIDINOL-PHOSPHATE AMINOTRANSFERASE"/>
    <property type="match status" value="1"/>
</dbReference>
<evidence type="ECO:0000256" key="5">
    <source>
        <dbReference type="ARBA" id="ARBA00022605"/>
    </source>
</evidence>
<keyword evidence="4 9" id="KW-0032">Aminotransferase</keyword>
<dbReference type="PROSITE" id="PS00599">
    <property type="entry name" value="AA_TRANSFER_CLASS_2"/>
    <property type="match status" value="1"/>
</dbReference>
<dbReference type="GO" id="GO:0000105">
    <property type="term" value="P:L-histidine biosynthetic process"/>
    <property type="evidence" value="ECO:0007669"/>
    <property type="project" value="UniProtKB-UniRule"/>
</dbReference>
<dbReference type="Gene3D" id="3.90.1150.10">
    <property type="entry name" value="Aspartate Aminotransferase, domain 1"/>
    <property type="match status" value="1"/>
</dbReference>
<keyword evidence="6 9" id="KW-0808">Transferase</keyword>
<evidence type="ECO:0000256" key="2">
    <source>
        <dbReference type="ARBA" id="ARBA00007970"/>
    </source>
</evidence>
<evidence type="ECO:0000256" key="9">
    <source>
        <dbReference type="HAMAP-Rule" id="MF_01023"/>
    </source>
</evidence>